<dbReference type="CDD" id="cd03454">
    <property type="entry name" value="YdeM"/>
    <property type="match status" value="1"/>
</dbReference>
<sequence length="150" mass="17007">MQYYEDIEVGDTTEFGEYHVTKEEIVDFAERYDPQVFHTDEEAAKESAFGELVASGWHTASMCMRMLVDGPLQERAGMGARGVDELRWKQPVRPGDTLSIRSEVIDKRVSESDPKRGYVDSFLEGRTQDGDVVISWIGLGMIERRNPGED</sequence>
<reference evidence="3" key="1">
    <citation type="submission" date="2016-10" db="EMBL/GenBank/DDBJ databases">
        <authorList>
            <person name="Varghese N."/>
            <person name="Submissions S."/>
        </authorList>
    </citation>
    <scope>NUCLEOTIDE SEQUENCE [LARGE SCALE GENOMIC DNA]</scope>
    <source>
        <strain evidence="3">CGMCC 1.8981</strain>
    </source>
</reference>
<dbReference type="Pfam" id="PF01575">
    <property type="entry name" value="MaoC_dehydratas"/>
    <property type="match status" value="1"/>
</dbReference>
<feature type="domain" description="MaoC-like" evidence="1">
    <location>
        <begin position="10"/>
        <end position="111"/>
    </location>
</feature>
<dbReference type="InterPro" id="IPR029069">
    <property type="entry name" value="HotDog_dom_sf"/>
</dbReference>
<accession>A0A1H6FY45</accession>
<evidence type="ECO:0000313" key="3">
    <source>
        <dbReference type="Proteomes" id="UP000199112"/>
    </source>
</evidence>
<dbReference type="RefSeq" id="WP_090506819.1">
    <property type="nucleotide sequence ID" value="NZ_FNWL01000002.1"/>
</dbReference>
<dbReference type="EMBL" id="FNWL01000002">
    <property type="protein sequence ID" value="SEH15108.1"/>
    <property type="molecule type" value="Genomic_DNA"/>
</dbReference>
<proteinExistence type="predicted"/>
<name>A0A1H6FY45_9EURY</name>
<protein>
    <submittedName>
        <fullName evidence="2">Acyl dehydratase</fullName>
    </submittedName>
</protein>
<evidence type="ECO:0000259" key="1">
    <source>
        <dbReference type="Pfam" id="PF01575"/>
    </source>
</evidence>
<organism evidence="2 3">
    <name type="scientific">Natronorubrum sediminis</name>
    <dbReference type="NCBI Taxonomy" id="640943"/>
    <lineage>
        <taxon>Archaea</taxon>
        <taxon>Methanobacteriati</taxon>
        <taxon>Methanobacteriota</taxon>
        <taxon>Stenosarchaea group</taxon>
        <taxon>Halobacteria</taxon>
        <taxon>Halobacteriales</taxon>
        <taxon>Natrialbaceae</taxon>
        <taxon>Natronorubrum</taxon>
    </lineage>
</organism>
<evidence type="ECO:0000313" key="2">
    <source>
        <dbReference type="EMBL" id="SEH15108.1"/>
    </source>
</evidence>
<dbReference type="Proteomes" id="UP000199112">
    <property type="component" value="Unassembled WGS sequence"/>
</dbReference>
<keyword evidence="3" id="KW-1185">Reference proteome</keyword>
<dbReference type="InterPro" id="IPR052342">
    <property type="entry name" value="MCH/BMMD"/>
</dbReference>
<dbReference type="InterPro" id="IPR002539">
    <property type="entry name" value="MaoC-like_dom"/>
</dbReference>
<dbReference type="AlphaFoldDB" id="A0A1H6FY45"/>
<gene>
    <name evidence="2" type="ORF">SAMN04487967_1924</name>
</gene>
<dbReference type="Gene3D" id="3.10.129.10">
    <property type="entry name" value="Hotdog Thioesterase"/>
    <property type="match status" value="1"/>
</dbReference>
<dbReference type="OrthoDB" id="225748at2157"/>
<dbReference type="PANTHER" id="PTHR43664">
    <property type="entry name" value="MONOAMINE OXIDASE-RELATED"/>
    <property type="match status" value="1"/>
</dbReference>
<dbReference type="SUPFAM" id="SSF54637">
    <property type="entry name" value="Thioesterase/thiol ester dehydrase-isomerase"/>
    <property type="match status" value="1"/>
</dbReference>
<dbReference type="PANTHER" id="PTHR43664:SF1">
    <property type="entry name" value="BETA-METHYLMALYL-COA DEHYDRATASE"/>
    <property type="match status" value="1"/>
</dbReference>